<dbReference type="Proteomes" id="UP000621454">
    <property type="component" value="Unassembled WGS sequence"/>
</dbReference>
<dbReference type="EMBL" id="BMGC01000004">
    <property type="protein sequence ID" value="GGB22578.1"/>
    <property type="molecule type" value="Genomic_DNA"/>
</dbReference>
<organism evidence="1 2">
    <name type="scientific">Gordonia jinhuaensis</name>
    <dbReference type="NCBI Taxonomy" id="1517702"/>
    <lineage>
        <taxon>Bacteria</taxon>
        <taxon>Bacillati</taxon>
        <taxon>Actinomycetota</taxon>
        <taxon>Actinomycetes</taxon>
        <taxon>Mycobacteriales</taxon>
        <taxon>Gordoniaceae</taxon>
        <taxon>Gordonia</taxon>
    </lineage>
</organism>
<name>A0A916T062_9ACTN</name>
<protein>
    <submittedName>
        <fullName evidence="1">Uncharacterized protein</fullName>
    </submittedName>
</protein>
<dbReference type="RefSeq" id="WP_229742163.1">
    <property type="nucleotide sequence ID" value="NZ_BMGC01000004.1"/>
</dbReference>
<evidence type="ECO:0000313" key="2">
    <source>
        <dbReference type="Proteomes" id="UP000621454"/>
    </source>
</evidence>
<sequence>MAVTVNWDGDNTLNDDDLERGLLAGAELLLDESNRKAPIETGALIRSGTAVAQGNQAAVGYNTPYAVRQHEEVGYHHDAGREAKFLENALHNHKDQILGAIGDAIREGLT</sequence>
<reference evidence="1" key="2">
    <citation type="submission" date="2020-09" db="EMBL/GenBank/DDBJ databases">
        <authorList>
            <person name="Sun Q."/>
            <person name="Zhou Y."/>
        </authorList>
    </citation>
    <scope>NUCLEOTIDE SEQUENCE</scope>
    <source>
        <strain evidence="1">CGMCC 1.12827</strain>
    </source>
</reference>
<comment type="caution">
    <text evidence="1">The sequence shown here is derived from an EMBL/GenBank/DDBJ whole genome shotgun (WGS) entry which is preliminary data.</text>
</comment>
<proteinExistence type="predicted"/>
<accession>A0A916T062</accession>
<gene>
    <name evidence="1" type="ORF">GCM10011489_08470</name>
</gene>
<keyword evidence="2" id="KW-1185">Reference proteome</keyword>
<evidence type="ECO:0000313" key="1">
    <source>
        <dbReference type="EMBL" id="GGB22578.1"/>
    </source>
</evidence>
<dbReference type="AlphaFoldDB" id="A0A916T062"/>
<reference evidence="1" key="1">
    <citation type="journal article" date="2014" name="Int. J. Syst. Evol. Microbiol.">
        <title>Complete genome sequence of Corynebacterium casei LMG S-19264T (=DSM 44701T), isolated from a smear-ripened cheese.</title>
        <authorList>
            <consortium name="US DOE Joint Genome Institute (JGI-PGF)"/>
            <person name="Walter F."/>
            <person name="Albersmeier A."/>
            <person name="Kalinowski J."/>
            <person name="Ruckert C."/>
        </authorList>
    </citation>
    <scope>NUCLEOTIDE SEQUENCE</scope>
    <source>
        <strain evidence="1">CGMCC 1.12827</strain>
    </source>
</reference>